<protein>
    <submittedName>
        <fullName evidence="1">Uncharacterized protein</fullName>
    </submittedName>
</protein>
<reference evidence="1" key="2">
    <citation type="submission" date="2025-03" db="EMBL/GenBank/DDBJ databases">
        <authorList>
            <consortium name="ELIXIR-Norway"/>
            <consortium name="Elixir Norway"/>
        </authorList>
    </citation>
    <scope>NUCLEOTIDE SEQUENCE</scope>
</reference>
<dbReference type="EMBL" id="OX596094">
    <property type="protein sequence ID" value="CAM9383798.1"/>
    <property type="molecule type" value="Genomic_DNA"/>
</dbReference>
<evidence type="ECO:0000313" key="1">
    <source>
        <dbReference type="EMBL" id="CAM9383798.1"/>
    </source>
</evidence>
<proteinExistence type="predicted"/>
<organism evidence="1 2">
    <name type="scientific">Rangifer tarandus platyrhynchus</name>
    <name type="common">Svalbard reindeer</name>
    <dbReference type="NCBI Taxonomy" id="3082113"/>
    <lineage>
        <taxon>Eukaryota</taxon>
        <taxon>Metazoa</taxon>
        <taxon>Chordata</taxon>
        <taxon>Craniata</taxon>
        <taxon>Vertebrata</taxon>
        <taxon>Euteleostomi</taxon>
        <taxon>Mammalia</taxon>
        <taxon>Eutheria</taxon>
        <taxon>Laurasiatheria</taxon>
        <taxon>Artiodactyla</taxon>
        <taxon>Ruminantia</taxon>
        <taxon>Pecora</taxon>
        <taxon>Cervidae</taxon>
        <taxon>Odocoileinae</taxon>
        <taxon>Rangifer</taxon>
    </lineage>
</organism>
<evidence type="ECO:0000313" key="2">
    <source>
        <dbReference type="Proteomes" id="UP001162501"/>
    </source>
</evidence>
<dbReference type="Proteomes" id="UP001162501">
    <property type="component" value="Chromosome 10"/>
</dbReference>
<accession>A0AC59Y5D3</accession>
<gene>
    <name evidence="1" type="ORF">MRATA1EN22A_LOCUS1759</name>
</gene>
<name>A0AC59Y5D3_RANTA</name>
<reference evidence="1" key="1">
    <citation type="submission" date="2023-05" db="EMBL/GenBank/DDBJ databases">
        <authorList>
            <consortium name="ELIXIR-Norway"/>
        </authorList>
    </citation>
    <scope>NUCLEOTIDE SEQUENCE</scope>
</reference>
<sequence length="378" mass="39663">MSDPPEPLKDQVCTVMPPPRGQKAPESHTHTLARCREINRAPETYRHDVRRPDRAPLASRQWAQNQGSARVGPLSGGSPPLPWAKAPPPAAPPWPEARGSAHARRCAQPLRPPGPHAPAQTARRARASLCVCVCVCSRARARVCVCVCAGGAGGMVQASVQEARVGEHGRVGPGDLPVTTSTLCYLLGNCGPGGGPATGRGSSRPGVGAVSETVRLEHRETVLAAPGRHPRRNKMPLAASRPASLSLIGRRRRDPCWLEAAAARGSRAARGGGALGAPRPALGPGGLGPLQRRLAAAVATHRPLRRALLGCFSPHTPPPPPSPECPPTPPSSLQPGLLYSRPSAPKRKSWGGVEWGGVGWSEQLEGRVGTHRRIFQGG</sequence>